<keyword evidence="4" id="KW-1185">Reference proteome</keyword>
<sequence>MQQPQLGQKIQAWRKAKGMTQEELVEKCNINVRTIQRIEAGEVMPRSYTVKAILEVLGIDMEDSFSKVPSSVNSLFTPQLKKIFLTSAILGSIYFLISFLEFYWDSNLFFGTTTEIPFYYIPLKIAVGVTLSIFFLGWFKLGETLESGWIRWGSIFLITVNISLITLDIILLGQTLIDYKLFGFVKVLFLGISLIPLSIGLIHQQRQMGVLYLTAGIVGLLTAFCFVSFIFATVGLLFLTLFDLMLIYLLFSNSSQKEPRRIEGVLT</sequence>
<name>A0A1N7P2N2_9BACT</name>
<evidence type="ECO:0000259" key="2">
    <source>
        <dbReference type="PROSITE" id="PS50943"/>
    </source>
</evidence>
<dbReference type="InterPro" id="IPR010982">
    <property type="entry name" value="Lambda_DNA-bd_dom_sf"/>
</dbReference>
<feature type="transmembrane region" description="Helical" evidence="1">
    <location>
        <begin position="116"/>
        <end position="137"/>
    </location>
</feature>
<evidence type="ECO:0000256" key="1">
    <source>
        <dbReference type="SAM" id="Phobius"/>
    </source>
</evidence>
<dbReference type="STRING" id="529505.SAMN05421761_11378"/>
<dbReference type="AlphaFoldDB" id="A0A1N7P2N2"/>
<organism evidence="3 4">
    <name type="scientific">Belliella pelovolcani</name>
    <dbReference type="NCBI Taxonomy" id="529505"/>
    <lineage>
        <taxon>Bacteria</taxon>
        <taxon>Pseudomonadati</taxon>
        <taxon>Bacteroidota</taxon>
        <taxon>Cytophagia</taxon>
        <taxon>Cytophagales</taxon>
        <taxon>Cyclobacteriaceae</taxon>
        <taxon>Belliella</taxon>
    </lineage>
</organism>
<keyword evidence="1" id="KW-1133">Transmembrane helix</keyword>
<dbReference type="CDD" id="cd00093">
    <property type="entry name" value="HTH_XRE"/>
    <property type="match status" value="1"/>
</dbReference>
<evidence type="ECO:0000313" key="4">
    <source>
        <dbReference type="Proteomes" id="UP000186026"/>
    </source>
</evidence>
<feature type="transmembrane region" description="Helical" evidence="1">
    <location>
        <begin position="184"/>
        <end position="202"/>
    </location>
</feature>
<keyword evidence="1" id="KW-0472">Membrane</keyword>
<dbReference type="Pfam" id="PF01381">
    <property type="entry name" value="HTH_3"/>
    <property type="match status" value="1"/>
</dbReference>
<feature type="domain" description="HTH cro/C1-type" evidence="2">
    <location>
        <begin position="10"/>
        <end position="64"/>
    </location>
</feature>
<proteinExistence type="predicted"/>
<dbReference type="GO" id="GO:0003677">
    <property type="term" value="F:DNA binding"/>
    <property type="evidence" value="ECO:0007669"/>
    <property type="project" value="InterPro"/>
</dbReference>
<feature type="transmembrane region" description="Helical" evidence="1">
    <location>
        <begin position="209"/>
        <end position="229"/>
    </location>
</feature>
<keyword evidence="1" id="KW-0812">Transmembrane</keyword>
<feature type="transmembrane region" description="Helical" evidence="1">
    <location>
        <begin position="83"/>
        <end position="104"/>
    </location>
</feature>
<evidence type="ECO:0000313" key="3">
    <source>
        <dbReference type="EMBL" id="SIT04843.1"/>
    </source>
</evidence>
<dbReference type="SUPFAM" id="SSF47413">
    <property type="entry name" value="lambda repressor-like DNA-binding domains"/>
    <property type="match status" value="1"/>
</dbReference>
<gene>
    <name evidence="3" type="ORF">SAMN05421761_11378</name>
</gene>
<accession>A0A1N7P2N2</accession>
<protein>
    <submittedName>
        <fullName evidence="3">Helix-turn-helix</fullName>
    </submittedName>
</protein>
<dbReference type="Gene3D" id="1.10.260.40">
    <property type="entry name" value="lambda repressor-like DNA-binding domains"/>
    <property type="match status" value="1"/>
</dbReference>
<dbReference type="SMART" id="SM00530">
    <property type="entry name" value="HTH_XRE"/>
    <property type="match status" value="1"/>
</dbReference>
<dbReference type="Proteomes" id="UP000186026">
    <property type="component" value="Unassembled WGS sequence"/>
</dbReference>
<dbReference type="InterPro" id="IPR001387">
    <property type="entry name" value="Cro/C1-type_HTH"/>
</dbReference>
<feature type="transmembrane region" description="Helical" evidence="1">
    <location>
        <begin position="149"/>
        <end position="172"/>
    </location>
</feature>
<dbReference type="EMBL" id="FTOP01000013">
    <property type="protein sequence ID" value="SIT04843.1"/>
    <property type="molecule type" value="Genomic_DNA"/>
</dbReference>
<reference evidence="4" key="1">
    <citation type="submission" date="2017-01" db="EMBL/GenBank/DDBJ databases">
        <authorList>
            <person name="Varghese N."/>
            <person name="Submissions S."/>
        </authorList>
    </citation>
    <scope>NUCLEOTIDE SEQUENCE [LARGE SCALE GENOMIC DNA]</scope>
    <source>
        <strain evidence="4">DSM 46698</strain>
    </source>
</reference>
<dbReference type="PROSITE" id="PS50943">
    <property type="entry name" value="HTH_CROC1"/>
    <property type="match status" value="1"/>
</dbReference>
<feature type="transmembrane region" description="Helical" evidence="1">
    <location>
        <begin position="235"/>
        <end position="251"/>
    </location>
</feature>